<dbReference type="NCBIfam" id="TIGR00099">
    <property type="entry name" value="Cof-subfamily"/>
    <property type="match status" value="1"/>
</dbReference>
<dbReference type="PROSITE" id="PS01229">
    <property type="entry name" value="COF_2"/>
    <property type="match status" value="1"/>
</dbReference>
<dbReference type="EMBL" id="FNYK01000027">
    <property type="protein sequence ID" value="SEI83526.1"/>
    <property type="molecule type" value="Genomic_DNA"/>
</dbReference>
<dbReference type="GO" id="GO:0000287">
    <property type="term" value="F:magnesium ion binding"/>
    <property type="evidence" value="ECO:0007669"/>
    <property type="project" value="TreeGrafter"/>
</dbReference>
<dbReference type="AlphaFoldDB" id="A0A1H6TWD0"/>
<dbReference type="InterPro" id="IPR036412">
    <property type="entry name" value="HAD-like_sf"/>
</dbReference>
<sequence>MSAIFFDIDGTIFDGTKIHQEVIDAIKETQKRGHYCFIASGRPISFLNQDVLDISFDGYILANGATVVFEDKMITNKYLPIDPVKQLLHYCDSHHIEYILLTENEGYLRKDCSYLRKFYPMAHVDPTHFITDFHNEDVIDHIVKIELHPESEEQYKTFVEILGDEFFIMLPSGSGVAEISRRDVNKGTAIKNVIQYLHLSLNDSYAFGDGANDIGMFEAVAHPIAMKNASEDLKRQAEFICESVYDNGVAKELKRLFLLD</sequence>
<dbReference type="PANTHER" id="PTHR10000:SF8">
    <property type="entry name" value="HAD SUPERFAMILY HYDROLASE-LIKE, TYPE 3"/>
    <property type="match status" value="1"/>
</dbReference>
<gene>
    <name evidence="1" type="ORF">SAMN04487834_102718</name>
</gene>
<dbReference type="Pfam" id="PF08282">
    <property type="entry name" value="Hydrolase_3"/>
    <property type="match status" value="1"/>
</dbReference>
<dbReference type="InterPro" id="IPR006379">
    <property type="entry name" value="HAD-SF_hydro_IIB"/>
</dbReference>
<organism evidence="1 2">
    <name type="scientific">Sharpea azabuensis</name>
    <dbReference type="NCBI Taxonomy" id="322505"/>
    <lineage>
        <taxon>Bacteria</taxon>
        <taxon>Bacillati</taxon>
        <taxon>Bacillota</taxon>
        <taxon>Erysipelotrichia</taxon>
        <taxon>Erysipelotrichales</taxon>
        <taxon>Coprobacillaceae</taxon>
        <taxon>Sharpea</taxon>
    </lineage>
</organism>
<dbReference type="GO" id="GO:0016791">
    <property type="term" value="F:phosphatase activity"/>
    <property type="evidence" value="ECO:0007669"/>
    <property type="project" value="TreeGrafter"/>
</dbReference>
<dbReference type="OrthoDB" id="9810101at2"/>
<evidence type="ECO:0000313" key="2">
    <source>
        <dbReference type="Proteomes" id="UP000183028"/>
    </source>
</evidence>
<dbReference type="SUPFAM" id="SSF56784">
    <property type="entry name" value="HAD-like"/>
    <property type="match status" value="1"/>
</dbReference>
<dbReference type="InterPro" id="IPR000150">
    <property type="entry name" value="Cof"/>
</dbReference>
<evidence type="ECO:0000313" key="1">
    <source>
        <dbReference type="EMBL" id="SEI83526.1"/>
    </source>
</evidence>
<dbReference type="PANTHER" id="PTHR10000">
    <property type="entry name" value="PHOSPHOSERINE PHOSPHATASE"/>
    <property type="match status" value="1"/>
</dbReference>
<dbReference type="Proteomes" id="UP000183028">
    <property type="component" value="Unassembled WGS sequence"/>
</dbReference>
<dbReference type="GO" id="GO:0005829">
    <property type="term" value="C:cytosol"/>
    <property type="evidence" value="ECO:0007669"/>
    <property type="project" value="TreeGrafter"/>
</dbReference>
<evidence type="ECO:0008006" key="3">
    <source>
        <dbReference type="Google" id="ProtNLM"/>
    </source>
</evidence>
<dbReference type="GeneID" id="54119266"/>
<reference evidence="2" key="1">
    <citation type="submission" date="2016-10" db="EMBL/GenBank/DDBJ databases">
        <authorList>
            <person name="Varghese N."/>
        </authorList>
    </citation>
    <scope>NUCLEOTIDE SEQUENCE [LARGE SCALE GENOMIC DNA]</scope>
    <source>
        <strain evidence="2">DSM 20406</strain>
    </source>
</reference>
<proteinExistence type="predicted"/>
<dbReference type="NCBIfam" id="TIGR01484">
    <property type="entry name" value="HAD-SF-IIB"/>
    <property type="match status" value="1"/>
</dbReference>
<dbReference type="eggNOG" id="COG0561">
    <property type="taxonomic scope" value="Bacteria"/>
</dbReference>
<dbReference type="SFLD" id="SFLDG01140">
    <property type="entry name" value="C2.B:_Phosphomannomutase_and_P"/>
    <property type="match status" value="1"/>
</dbReference>
<dbReference type="InterPro" id="IPR023214">
    <property type="entry name" value="HAD_sf"/>
</dbReference>
<keyword evidence="2" id="KW-1185">Reference proteome</keyword>
<dbReference type="STRING" id="322505.SAMN04487836_10421"/>
<dbReference type="RefSeq" id="WP_033161861.1">
    <property type="nucleotide sequence ID" value="NZ_CACVPP010000002.1"/>
</dbReference>
<dbReference type="Gene3D" id="3.40.50.1000">
    <property type="entry name" value="HAD superfamily/HAD-like"/>
    <property type="match status" value="1"/>
</dbReference>
<dbReference type="Gene3D" id="3.30.1240.10">
    <property type="match status" value="1"/>
</dbReference>
<dbReference type="SFLD" id="SFLDS00003">
    <property type="entry name" value="Haloacid_Dehalogenase"/>
    <property type="match status" value="1"/>
</dbReference>
<accession>A0A1H6TWD0</accession>
<name>A0A1H6TWD0_9FIRM</name>
<protein>
    <recommendedName>
        <fullName evidence="3">Haloacid dehalogenase-like hydrolase</fullName>
    </recommendedName>
</protein>